<reference evidence="4 5" key="1">
    <citation type="submission" date="2016-10" db="EMBL/GenBank/DDBJ databases">
        <authorList>
            <person name="Varghese N."/>
            <person name="Submissions S."/>
        </authorList>
    </citation>
    <scope>NUCLEOTIDE SEQUENCE [LARGE SCALE GENOMIC DNA]</scope>
    <source>
        <strain evidence="4 5">WC1T17</strain>
    </source>
</reference>
<comment type="similarity">
    <text evidence="1">Belongs to the UPF0177 family.</text>
</comment>
<feature type="transmembrane region" description="Helical" evidence="2">
    <location>
        <begin position="153"/>
        <end position="174"/>
    </location>
</feature>
<dbReference type="InterPro" id="IPR052710">
    <property type="entry name" value="CAAX_protease"/>
</dbReference>
<feature type="domain" description="CAAX prenyl protease 2/Lysostaphin resistance protein A-like" evidence="3">
    <location>
        <begin position="129"/>
        <end position="213"/>
    </location>
</feature>
<organism evidence="4 5">
    <name type="scientific">Ligilactobacillus ruminis</name>
    <dbReference type="NCBI Taxonomy" id="1623"/>
    <lineage>
        <taxon>Bacteria</taxon>
        <taxon>Bacillati</taxon>
        <taxon>Bacillota</taxon>
        <taxon>Bacilli</taxon>
        <taxon>Lactobacillales</taxon>
        <taxon>Lactobacillaceae</taxon>
        <taxon>Ligilactobacillus</taxon>
    </lineage>
</organism>
<feature type="transmembrane region" description="Helical" evidence="2">
    <location>
        <begin position="180"/>
        <end position="195"/>
    </location>
</feature>
<protein>
    <recommendedName>
        <fullName evidence="3">CAAX prenyl protease 2/Lysostaphin resistance protein A-like domain-containing protein</fullName>
    </recommendedName>
</protein>
<keyword evidence="2" id="KW-0812">Transmembrane</keyword>
<comment type="caution">
    <text evidence="4">The sequence shown here is derived from an EMBL/GenBank/DDBJ whole genome shotgun (WGS) entry which is preliminary data.</text>
</comment>
<sequence length="221" mass="24808">MKKSDKEGNYVKVKQNTLALSIAWLGIMYGEVFLNTSLKGNVLYIGLTLWTVLGALGMLLLNHFFSWKNPIDQKESLPAIKELGLILISFILLILLQNLLMVFEYKVLKQPLGSANTNTLIAIYHHYPYYLFSIVLAAPIMEELVFRKAIFGNLCQFCPPLISALLSSALFSIAHGDGHFLVYAMMGLVLCYCYYKGGKLRTSMAVHILLNAFILFSSNLN</sequence>
<name>A0ABY1ABZ6_9LACO</name>
<dbReference type="PANTHER" id="PTHR36435">
    <property type="entry name" value="SLR1288 PROTEIN"/>
    <property type="match status" value="1"/>
</dbReference>
<dbReference type="Proteomes" id="UP000182089">
    <property type="component" value="Unassembled WGS sequence"/>
</dbReference>
<keyword evidence="2" id="KW-0472">Membrane</keyword>
<dbReference type="InterPro" id="IPR003675">
    <property type="entry name" value="Rce1/LyrA-like_dom"/>
</dbReference>
<evidence type="ECO:0000256" key="1">
    <source>
        <dbReference type="ARBA" id="ARBA00009067"/>
    </source>
</evidence>
<proteinExistence type="inferred from homology"/>
<gene>
    <name evidence="4" type="ORF">SAMN05216431_10780</name>
</gene>
<dbReference type="PANTHER" id="PTHR36435:SF6">
    <property type="entry name" value="ABORTIVE INFECTION PROTEIN"/>
    <property type="match status" value="1"/>
</dbReference>
<evidence type="ECO:0000313" key="5">
    <source>
        <dbReference type="Proteomes" id="UP000182089"/>
    </source>
</evidence>
<accession>A0ABY1ABZ6</accession>
<evidence type="ECO:0000256" key="2">
    <source>
        <dbReference type="SAM" id="Phobius"/>
    </source>
</evidence>
<feature type="transmembrane region" description="Helical" evidence="2">
    <location>
        <begin position="123"/>
        <end position="141"/>
    </location>
</feature>
<dbReference type="EMBL" id="FOCC01000007">
    <property type="protein sequence ID" value="SEM71932.1"/>
    <property type="molecule type" value="Genomic_DNA"/>
</dbReference>
<evidence type="ECO:0000313" key="4">
    <source>
        <dbReference type="EMBL" id="SEM71932.1"/>
    </source>
</evidence>
<feature type="transmembrane region" description="Helical" evidence="2">
    <location>
        <begin position="42"/>
        <end position="62"/>
    </location>
</feature>
<feature type="transmembrane region" description="Helical" evidence="2">
    <location>
        <begin position="83"/>
        <end position="103"/>
    </location>
</feature>
<feature type="transmembrane region" description="Helical" evidence="2">
    <location>
        <begin position="16"/>
        <end position="36"/>
    </location>
</feature>
<evidence type="ECO:0000259" key="3">
    <source>
        <dbReference type="Pfam" id="PF02517"/>
    </source>
</evidence>
<dbReference type="Pfam" id="PF02517">
    <property type="entry name" value="Rce1-like"/>
    <property type="match status" value="1"/>
</dbReference>
<keyword evidence="2" id="KW-1133">Transmembrane helix</keyword>